<organism evidence="1 2">
    <name type="scientific">Ataeniobius toweri</name>
    <dbReference type="NCBI Taxonomy" id="208326"/>
    <lineage>
        <taxon>Eukaryota</taxon>
        <taxon>Metazoa</taxon>
        <taxon>Chordata</taxon>
        <taxon>Craniata</taxon>
        <taxon>Vertebrata</taxon>
        <taxon>Euteleostomi</taxon>
        <taxon>Actinopterygii</taxon>
        <taxon>Neopterygii</taxon>
        <taxon>Teleostei</taxon>
        <taxon>Neoteleostei</taxon>
        <taxon>Acanthomorphata</taxon>
        <taxon>Ovalentaria</taxon>
        <taxon>Atherinomorphae</taxon>
        <taxon>Cyprinodontiformes</taxon>
        <taxon>Goodeidae</taxon>
        <taxon>Ataeniobius</taxon>
    </lineage>
</organism>
<gene>
    <name evidence="1" type="ORF">ATANTOWER_013956</name>
</gene>
<name>A0ABU7AF21_9TELE</name>
<evidence type="ECO:0000313" key="2">
    <source>
        <dbReference type="Proteomes" id="UP001345963"/>
    </source>
</evidence>
<keyword evidence="2" id="KW-1185">Reference proteome</keyword>
<protein>
    <submittedName>
        <fullName evidence="1">Uncharacterized protein</fullName>
    </submittedName>
</protein>
<reference evidence="1 2" key="1">
    <citation type="submission" date="2021-07" db="EMBL/GenBank/DDBJ databases">
        <authorList>
            <person name="Palmer J.M."/>
        </authorList>
    </citation>
    <scope>NUCLEOTIDE SEQUENCE [LARGE SCALE GENOMIC DNA]</scope>
    <source>
        <strain evidence="1 2">AT_MEX2019</strain>
        <tissue evidence="1">Muscle</tissue>
    </source>
</reference>
<evidence type="ECO:0000313" key="1">
    <source>
        <dbReference type="EMBL" id="MED6236771.1"/>
    </source>
</evidence>
<dbReference type="EMBL" id="JAHUTI010012756">
    <property type="protein sequence ID" value="MED6236771.1"/>
    <property type="molecule type" value="Genomic_DNA"/>
</dbReference>
<sequence>MYYQLAAKVSTPLSKNVQIVPKVPIICVATIIFSTCASSYEEASFWDDSPAEQFDACSLRTNRLTPHLLYFSWHHSYIYFQKTTSRYDAEHVDSTSLADYARPVLSGTCPVKPLYGPSQHAAAQFQSAGSLLLGQGVKLESLRADVLQLLHVSLVQHT</sequence>
<accession>A0ABU7AF21</accession>
<comment type="caution">
    <text evidence="1">The sequence shown here is derived from an EMBL/GenBank/DDBJ whole genome shotgun (WGS) entry which is preliminary data.</text>
</comment>
<dbReference type="Proteomes" id="UP001345963">
    <property type="component" value="Unassembled WGS sequence"/>
</dbReference>
<proteinExistence type="predicted"/>